<dbReference type="CDD" id="cd06555">
    <property type="entry name" value="ASCH_PF0470_like"/>
    <property type="match status" value="1"/>
</dbReference>
<gene>
    <name evidence="2" type="ORF">GMD78_19965</name>
</gene>
<dbReference type="Gene3D" id="2.30.130.30">
    <property type="entry name" value="Hypothetical protein"/>
    <property type="match status" value="1"/>
</dbReference>
<protein>
    <submittedName>
        <fullName evidence="2">ASCH domain-containing protein</fullName>
    </submittedName>
</protein>
<dbReference type="InterPro" id="IPR007374">
    <property type="entry name" value="ASCH_domain"/>
</dbReference>
<evidence type="ECO:0000259" key="1">
    <source>
        <dbReference type="SMART" id="SM01022"/>
    </source>
</evidence>
<dbReference type="PIRSF" id="PIRSF016134">
    <property type="entry name" value="UCP016134"/>
    <property type="match status" value="1"/>
</dbReference>
<dbReference type="InterPro" id="IPR015947">
    <property type="entry name" value="PUA-like_sf"/>
</dbReference>
<dbReference type="InterPro" id="IPR016645">
    <property type="entry name" value="UCP016134"/>
</dbReference>
<dbReference type="SUPFAM" id="SSF88697">
    <property type="entry name" value="PUA domain-like"/>
    <property type="match status" value="1"/>
</dbReference>
<comment type="caution">
    <text evidence="2">The sequence shown here is derived from an EMBL/GenBank/DDBJ whole genome shotgun (WGS) entry which is preliminary data.</text>
</comment>
<proteinExistence type="predicted"/>
<name>A0A6N8FP18_9BACI</name>
<keyword evidence="3" id="KW-1185">Reference proteome</keyword>
<accession>A0A6N8FP18</accession>
<feature type="domain" description="ASCH" evidence="1">
    <location>
        <begin position="5"/>
        <end position="112"/>
    </location>
</feature>
<dbReference type="Proteomes" id="UP000469125">
    <property type="component" value="Unassembled WGS sequence"/>
</dbReference>
<evidence type="ECO:0000313" key="2">
    <source>
        <dbReference type="EMBL" id="MUK90636.1"/>
    </source>
</evidence>
<evidence type="ECO:0000313" key="3">
    <source>
        <dbReference type="Proteomes" id="UP000469125"/>
    </source>
</evidence>
<dbReference type="SMART" id="SM01022">
    <property type="entry name" value="ASCH"/>
    <property type="match status" value="1"/>
</dbReference>
<sequence>MLHQMGLYGEYFNAIKEGKKKVEVRLNDEKRRKIRVGDTIEFIKLPEQNDTLQVQVTDLRTYDTFQAMFEDIPFEEFDCKGWTIKAMIDGTYEIYTPKQEKEWGTLAITIKY</sequence>
<organism evidence="2 3">
    <name type="scientific">Ornithinibacillus caprae</name>
    <dbReference type="NCBI Taxonomy" id="2678566"/>
    <lineage>
        <taxon>Bacteria</taxon>
        <taxon>Bacillati</taxon>
        <taxon>Bacillota</taxon>
        <taxon>Bacilli</taxon>
        <taxon>Bacillales</taxon>
        <taxon>Bacillaceae</taxon>
        <taxon>Ornithinibacillus</taxon>
    </lineage>
</organism>
<dbReference type="EMBL" id="WOCA01000025">
    <property type="protein sequence ID" value="MUK90636.1"/>
    <property type="molecule type" value="Genomic_DNA"/>
</dbReference>
<dbReference type="RefSeq" id="WP_343042455.1">
    <property type="nucleotide sequence ID" value="NZ_WOCA01000025.1"/>
</dbReference>
<reference evidence="2 3" key="1">
    <citation type="submission" date="2019-11" db="EMBL/GenBank/DDBJ databases">
        <authorList>
            <person name="Li X."/>
        </authorList>
    </citation>
    <scope>NUCLEOTIDE SEQUENCE [LARGE SCALE GENOMIC DNA]</scope>
    <source>
        <strain evidence="2 3">L9</strain>
    </source>
</reference>
<dbReference type="AlphaFoldDB" id="A0A6N8FP18"/>
<dbReference type="Pfam" id="PF04266">
    <property type="entry name" value="ASCH"/>
    <property type="match status" value="1"/>
</dbReference>